<organism evidence="4 5">
    <name type="scientific">Zostera marina</name>
    <name type="common">Eelgrass</name>
    <dbReference type="NCBI Taxonomy" id="29655"/>
    <lineage>
        <taxon>Eukaryota</taxon>
        <taxon>Viridiplantae</taxon>
        <taxon>Streptophyta</taxon>
        <taxon>Embryophyta</taxon>
        <taxon>Tracheophyta</taxon>
        <taxon>Spermatophyta</taxon>
        <taxon>Magnoliopsida</taxon>
        <taxon>Liliopsida</taxon>
        <taxon>Zosteraceae</taxon>
        <taxon>Zostera</taxon>
    </lineage>
</organism>
<keyword evidence="5" id="KW-1185">Reference proteome</keyword>
<protein>
    <submittedName>
        <fullName evidence="4">Pentatricopeptide repeat-containing protein</fullName>
    </submittedName>
</protein>
<dbReference type="InterPro" id="IPR033443">
    <property type="entry name" value="PROP1-like_PPR_dom"/>
</dbReference>
<dbReference type="InterPro" id="IPR011990">
    <property type="entry name" value="TPR-like_helical_dom_sf"/>
</dbReference>
<proteinExistence type="predicted"/>
<keyword evidence="1" id="KW-0677">Repeat</keyword>
<dbReference type="Gene3D" id="1.25.40.10">
    <property type="entry name" value="Tetratricopeptide repeat domain"/>
    <property type="match status" value="2"/>
</dbReference>
<dbReference type="PANTHER" id="PTHR46862:SF3">
    <property type="entry name" value="OS07G0661900 PROTEIN"/>
    <property type="match status" value="1"/>
</dbReference>
<comment type="caution">
    <text evidence="4">The sequence shown here is derived from an EMBL/GenBank/DDBJ whole genome shotgun (WGS) entry which is preliminary data.</text>
</comment>
<dbReference type="Pfam" id="PF01535">
    <property type="entry name" value="PPR"/>
    <property type="match status" value="1"/>
</dbReference>
<reference evidence="5" key="1">
    <citation type="journal article" date="2016" name="Nature">
        <title>The genome of the seagrass Zostera marina reveals angiosperm adaptation to the sea.</title>
        <authorList>
            <person name="Olsen J.L."/>
            <person name="Rouze P."/>
            <person name="Verhelst B."/>
            <person name="Lin Y.-C."/>
            <person name="Bayer T."/>
            <person name="Collen J."/>
            <person name="Dattolo E."/>
            <person name="De Paoli E."/>
            <person name="Dittami S."/>
            <person name="Maumus F."/>
            <person name="Michel G."/>
            <person name="Kersting A."/>
            <person name="Lauritano C."/>
            <person name="Lohaus R."/>
            <person name="Toepel M."/>
            <person name="Tonon T."/>
            <person name="Vanneste K."/>
            <person name="Amirebrahimi M."/>
            <person name="Brakel J."/>
            <person name="Bostroem C."/>
            <person name="Chovatia M."/>
            <person name="Grimwood J."/>
            <person name="Jenkins J.W."/>
            <person name="Jueterbock A."/>
            <person name="Mraz A."/>
            <person name="Stam W.T."/>
            <person name="Tice H."/>
            <person name="Bornberg-Bauer E."/>
            <person name="Green P.J."/>
            <person name="Pearson G.A."/>
            <person name="Procaccini G."/>
            <person name="Duarte C.M."/>
            <person name="Schmutz J."/>
            <person name="Reusch T.B.H."/>
            <person name="Van de Peer Y."/>
        </authorList>
    </citation>
    <scope>NUCLEOTIDE SEQUENCE [LARGE SCALE GENOMIC DNA]</scope>
    <source>
        <strain evidence="5">cv. Finnish</strain>
    </source>
</reference>
<dbReference type="PANTHER" id="PTHR46862">
    <property type="entry name" value="OS07G0661900 PROTEIN"/>
    <property type="match status" value="1"/>
</dbReference>
<dbReference type="STRING" id="29655.A0A0K9PVL5"/>
<evidence type="ECO:0000256" key="1">
    <source>
        <dbReference type="ARBA" id="ARBA00022737"/>
    </source>
</evidence>
<evidence type="ECO:0000313" key="5">
    <source>
        <dbReference type="Proteomes" id="UP000036987"/>
    </source>
</evidence>
<evidence type="ECO:0000256" key="2">
    <source>
        <dbReference type="PROSITE-ProRule" id="PRU00708"/>
    </source>
</evidence>
<dbReference type="NCBIfam" id="TIGR00756">
    <property type="entry name" value="PPR"/>
    <property type="match status" value="3"/>
</dbReference>
<dbReference type="PROSITE" id="PS51375">
    <property type="entry name" value="PPR"/>
    <property type="match status" value="3"/>
</dbReference>
<dbReference type="OMA" id="PKMTKRC"/>
<dbReference type="GO" id="GO:0009507">
    <property type="term" value="C:chloroplast"/>
    <property type="evidence" value="ECO:0000318"/>
    <property type="project" value="GO_Central"/>
</dbReference>
<feature type="domain" description="PROP1-like PPR" evidence="3">
    <location>
        <begin position="182"/>
        <end position="303"/>
    </location>
</feature>
<evidence type="ECO:0000313" key="4">
    <source>
        <dbReference type="EMBL" id="KMZ72984.1"/>
    </source>
</evidence>
<gene>
    <name evidence="4" type="ORF">ZOSMA_156G00310</name>
</gene>
<name>A0A0K9PVL5_ZOSMR</name>
<sequence length="413" mass="46441">MFGSQFSSPQLIPNFHLFKQIQPICLFSYSSISTNRRNPVLLSAQQHLFAVIGSGEKDDEEKPRIRWGSGDDSADIELTEQQKYAISQLPFKMSKRCKALMRRIICFPSAEENGVEEEEKLSIVLRSWVRAMKPIRADWLVVLKEMKKMNSPYLLATMEFALTQDSFEPNIRDHTKLIDAYAKQNRQDDAIKAYTAMKSNGVVPDQIISTVLIHMYSKSGDLTQAKAIFEDTKLDILNNSTSPDRRLYDSMIMAYIRAGKPEHAETLLHEMDANQIHAGKEVYKALLRVFSNAGNTSGAQRVFDLIQFAGIIPDAKLCGLMLNAYVVAGQVGDARAAFENMKKAGVRPNDKCVALMLEGYAKVNRLDEAMSLLVQLERDQVLIGVEAKTIMAKWFDRLGLGSEFSHDLVAFSV</sequence>
<feature type="repeat" description="PPR" evidence="2">
    <location>
        <begin position="244"/>
        <end position="278"/>
    </location>
</feature>
<dbReference type="EMBL" id="LFYR01000611">
    <property type="protein sequence ID" value="KMZ72984.1"/>
    <property type="molecule type" value="Genomic_DNA"/>
</dbReference>
<dbReference type="Proteomes" id="UP000036987">
    <property type="component" value="Unassembled WGS sequence"/>
</dbReference>
<accession>A0A0K9PVL5</accession>
<dbReference type="OrthoDB" id="185373at2759"/>
<dbReference type="Pfam" id="PF13812">
    <property type="entry name" value="PPR_3"/>
    <property type="match status" value="1"/>
</dbReference>
<evidence type="ECO:0000259" key="3">
    <source>
        <dbReference type="Pfam" id="PF17177"/>
    </source>
</evidence>
<dbReference type="AlphaFoldDB" id="A0A0K9PVL5"/>
<feature type="repeat" description="PPR" evidence="2">
    <location>
        <begin position="314"/>
        <end position="348"/>
    </location>
</feature>
<feature type="repeat" description="PPR" evidence="2">
    <location>
        <begin position="170"/>
        <end position="204"/>
    </location>
</feature>
<dbReference type="InterPro" id="IPR002885">
    <property type="entry name" value="PPR_rpt"/>
</dbReference>
<dbReference type="Pfam" id="PF17177">
    <property type="entry name" value="PPR_long"/>
    <property type="match status" value="1"/>
</dbReference>
<dbReference type="GO" id="GO:0005739">
    <property type="term" value="C:mitochondrion"/>
    <property type="evidence" value="ECO:0000318"/>
    <property type="project" value="GO_Central"/>
</dbReference>